<name>A0A518F1C9_9BACT</name>
<organism evidence="17 18">
    <name type="scientific">Saltatorellus ferox</name>
    <dbReference type="NCBI Taxonomy" id="2528018"/>
    <lineage>
        <taxon>Bacteria</taxon>
        <taxon>Pseudomonadati</taxon>
        <taxon>Planctomycetota</taxon>
        <taxon>Planctomycetia</taxon>
        <taxon>Planctomycetia incertae sedis</taxon>
        <taxon>Saltatorellus</taxon>
    </lineage>
</organism>
<evidence type="ECO:0000313" key="17">
    <source>
        <dbReference type="EMBL" id="QDV10147.1"/>
    </source>
</evidence>
<keyword evidence="4" id="KW-0410">Iron transport</keyword>
<dbReference type="PANTHER" id="PTHR32552">
    <property type="entry name" value="FERRICHROME IRON RECEPTOR-RELATED"/>
    <property type="match status" value="1"/>
</dbReference>
<keyword evidence="18" id="KW-1185">Reference proteome</keyword>
<evidence type="ECO:0000256" key="11">
    <source>
        <dbReference type="PROSITE-ProRule" id="PRU01360"/>
    </source>
</evidence>
<feature type="signal peptide" evidence="14">
    <location>
        <begin position="1"/>
        <end position="15"/>
    </location>
</feature>
<feature type="domain" description="TonB-dependent receptor-like beta-barrel" evidence="15">
    <location>
        <begin position="272"/>
        <end position="685"/>
    </location>
</feature>
<dbReference type="PANTHER" id="PTHR32552:SF81">
    <property type="entry name" value="TONB-DEPENDENT OUTER MEMBRANE RECEPTOR"/>
    <property type="match status" value="1"/>
</dbReference>
<evidence type="ECO:0000256" key="3">
    <source>
        <dbReference type="ARBA" id="ARBA00022452"/>
    </source>
</evidence>
<evidence type="ECO:0000256" key="7">
    <source>
        <dbReference type="ARBA" id="ARBA00023065"/>
    </source>
</evidence>
<dbReference type="InterPro" id="IPR039426">
    <property type="entry name" value="TonB-dep_rcpt-like"/>
</dbReference>
<evidence type="ECO:0000256" key="4">
    <source>
        <dbReference type="ARBA" id="ARBA00022496"/>
    </source>
</evidence>
<dbReference type="Pfam" id="PF00593">
    <property type="entry name" value="TonB_dep_Rec_b-barrel"/>
    <property type="match status" value="1"/>
</dbReference>
<keyword evidence="3 11" id="KW-1134">Transmembrane beta strand</keyword>
<gene>
    <name evidence="17" type="primary">btuB</name>
    <name evidence="17" type="ORF">Poly30_57090</name>
</gene>
<keyword evidence="6" id="KW-0408">Iron</keyword>
<evidence type="ECO:0000256" key="1">
    <source>
        <dbReference type="ARBA" id="ARBA00004571"/>
    </source>
</evidence>
<keyword evidence="2 11" id="KW-0813">Transport</keyword>
<dbReference type="InterPro" id="IPR000531">
    <property type="entry name" value="Beta-barrel_TonB"/>
</dbReference>
<reference evidence="17 18" key="1">
    <citation type="submission" date="2019-02" db="EMBL/GenBank/DDBJ databases">
        <title>Deep-cultivation of Planctomycetes and their phenomic and genomic characterization uncovers novel biology.</title>
        <authorList>
            <person name="Wiegand S."/>
            <person name="Jogler M."/>
            <person name="Boedeker C."/>
            <person name="Pinto D."/>
            <person name="Vollmers J."/>
            <person name="Rivas-Marin E."/>
            <person name="Kohn T."/>
            <person name="Peeters S.H."/>
            <person name="Heuer A."/>
            <person name="Rast P."/>
            <person name="Oberbeckmann S."/>
            <person name="Bunk B."/>
            <person name="Jeske O."/>
            <person name="Meyerdierks A."/>
            <person name="Storesund J.E."/>
            <person name="Kallscheuer N."/>
            <person name="Luecker S."/>
            <person name="Lage O.M."/>
            <person name="Pohl T."/>
            <person name="Merkel B.J."/>
            <person name="Hornburger P."/>
            <person name="Mueller R.-W."/>
            <person name="Bruemmer F."/>
            <person name="Labrenz M."/>
            <person name="Spormann A.M."/>
            <person name="Op den Camp H."/>
            <person name="Overmann J."/>
            <person name="Amann R."/>
            <person name="Jetten M.S.M."/>
            <person name="Mascher T."/>
            <person name="Medema M.H."/>
            <person name="Devos D.P."/>
            <person name="Kaster A.-K."/>
            <person name="Ovreas L."/>
            <person name="Rohde M."/>
            <person name="Galperin M.Y."/>
            <person name="Jogler C."/>
        </authorList>
    </citation>
    <scope>NUCLEOTIDE SEQUENCE [LARGE SCALE GENOMIC DNA]</scope>
    <source>
        <strain evidence="17 18">Poly30</strain>
    </source>
</reference>
<keyword evidence="7" id="KW-0406">Ion transport</keyword>
<keyword evidence="8 12" id="KW-0798">TonB box</keyword>
<protein>
    <submittedName>
        <fullName evidence="17">Vitamin B12 transporter BtuB</fullName>
    </submittedName>
</protein>
<evidence type="ECO:0000259" key="15">
    <source>
        <dbReference type="Pfam" id="PF00593"/>
    </source>
</evidence>
<dbReference type="AlphaFoldDB" id="A0A518F1C9"/>
<dbReference type="Gene3D" id="2.170.130.10">
    <property type="entry name" value="TonB-dependent receptor, plug domain"/>
    <property type="match status" value="1"/>
</dbReference>
<evidence type="ECO:0000256" key="9">
    <source>
        <dbReference type="ARBA" id="ARBA00023136"/>
    </source>
</evidence>
<dbReference type="PROSITE" id="PS52016">
    <property type="entry name" value="TONB_DEPENDENT_REC_3"/>
    <property type="match status" value="1"/>
</dbReference>
<evidence type="ECO:0000256" key="12">
    <source>
        <dbReference type="RuleBase" id="RU003357"/>
    </source>
</evidence>
<dbReference type="Gene3D" id="2.40.170.20">
    <property type="entry name" value="TonB-dependent receptor, beta-barrel domain"/>
    <property type="match status" value="1"/>
</dbReference>
<dbReference type="InterPro" id="IPR037066">
    <property type="entry name" value="Plug_dom_sf"/>
</dbReference>
<evidence type="ECO:0000313" key="18">
    <source>
        <dbReference type="Proteomes" id="UP000320390"/>
    </source>
</evidence>
<feature type="domain" description="TonB-dependent receptor plug" evidence="16">
    <location>
        <begin position="98"/>
        <end position="201"/>
    </location>
</feature>
<dbReference type="OrthoDB" id="99480at2"/>
<dbReference type="Proteomes" id="UP000320390">
    <property type="component" value="Chromosome"/>
</dbReference>
<accession>A0A518F1C9</accession>
<dbReference type="RefSeq" id="WP_145205818.1">
    <property type="nucleotide sequence ID" value="NZ_CP036434.1"/>
</dbReference>
<evidence type="ECO:0000256" key="14">
    <source>
        <dbReference type="SAM" id="SignalP"/>
    </source>
</evidence>
<feature type="chain" id="PRO_5022239863" evidence="14">
    <location>
        <begin position="16"/>
        <end position="734"/>
    </location>
</feature>
<comment type="subcellular location">
    <subcellularLocation>
        <location evidence="1 11">Cell outer membrane</location>
        <topology evidence="1 11">Multi-pass membrane protein</topology>
    </subcellularLocation>
</comment>
<dbReference type="InterPro" id="IPR036942">
    <property type="entry name" value="Beta-barrel_TonB_sf"/>
</dbReference>
<evidence type="ECO:0000256" key="6">
    <source>
        <dbReference type="ARBA" id="ARBA00023004"/>
    </source>
</evidence>
<dbReference type="SUPFAM" id="SSF56935">
    <property type="entry name" value="Porins"/>
    <property type="match status" value="1"/>
</dbReference>
<evidence type="ECO:0000256" key="2">
    <source>
        <dbReference type="ARBA" id="ARBA00022448"/>
    </source>
</evidence>
<proteinExistence type="inferred from homology"/>
<evidence type="ECO:0000256" key="8">
    <source>
        <dbReference type="ARBA" id="ARBA00023077"/>
    </source>
</evidence>
<sequence length="734" mass="80540" precursor="true">MSLAILSTLSFAALAQTGEAPTPGPRQDDVLKIDASGAPGDPPAEPFSGPFSGPLPGPPSDPASTDAAYPEDEYLEALIVEGRGTSRLDLAPSASEGVTGPEQLKRRPLMRPGELLETVPGVIITQHTGSGKGNQFFLRGFNLDHGTDFLVSIGGVPINLRSHGHGQGYVDMNFLIPELVEKVGYRKGPYFADTGDFSSAGSVAIDYVRDLPNGLISVETGMYGFQRALFADAYDVGGGRLITALETMHHDGPWAVEENYVKVNGFARYVEGDRYNGADYTLGFYDGSWTATDHVPKRAVRSGLIDRFGTLDPTSGGDSRRFSLTGHWFGAGESSDWDVTAYAYRSELDLYSNFTYFLSDPVNGDQFEQLDDRWVQGLHASQTQYGEIYGINSEWTYGLEFRNDFIDNGLFNTRERQRLNTVRRDDIAETSLGLFAETTQRYNDRLRSTVGIRGDGYVFDVDSDRAANSDTEYDFIASPSAGLAYRVADNTELYLNAGFGFHSNDARGVTIRDDPTTADALDGQRVPGLARQRGAEIGVRHEDPIGLTSTLVLWGLRSESELLFVGDGGNTEPTAATERFGVEWTNYYQISDAWSLDFDMTWSQARFREGGEEDHVPGAVGYTLASGLAYEMPEGHYAALRARYFGPRDLEETGAVQSTSSMLFNLQGGYRINDDVMLRLSIFNLFDREVSDIEYYYPSLLNGETPGPDDGGYNDVHFHPAEPFSVRVGVAVAF</sequence>
<dbReference type="EMBL" id="CP036434">
    <property type="protein sequence ID" value="QDV10147.1"/>
    <property type="molecule type" value="Genomic_DNA"/>
</dbReference>
<comment type="similarity">
    <text evidence="11 12">Belongs to the TonB-dependent receptor family.</text>
</comment>
<dbReference type="InterPro" id="IPR012910">
    <property type="entry name" value="Plug_dom"/>
</dbReference>
<evidence type="ECO:0000259" key="16">
    <source>
        <dbReference type="Pfam" id="PF07715"/>
    </source>
</evidence>
<keyword evidence="5 11" id="KW-0812">Transmembrane</keyword>
<feature type="region of interest" description="Disordered" evidence="13">
    <location>
        <begin position="17"/>
        <end position="67"/>
    </location>
</feature>
<evidence type="ECO:0000256" key="10">
    <source>
        <dbReference type="ARBA" id="ARBA00023237"/>
    </source>
</evidence>
<keyword evidence="10 11" id="KW-0998">Cell outer membrane</keyword>
<evidence type="ECO:0000256" key="13">
    <source>
        <dbReference type="SAM" id="MobiDB-lite"/>
    </source>
</evidence>
<keyword evidence="14" id="KW-0732">Signal</keyword>
<keyword evidence="9 11" id="KW-0472">Membrane</keyword>
<dbReference type="Pfam" id="PF07715">
    <property type="entry name" value="Plug"/>
    <property type="match status" value="1"/>
</dbReference>
<evidence type="ECO:0000256" key="5">
    <source>
        <dbReference type="ARBA" id="ARBA00022692"/>
    </source>
</evidence>
<dbReference type="GO" id="GO:0006826">
    <property type="term" value="P:iron ion transport"/>
    <property type="evidence" value="ECO:0007669"/>
    <property type="project" value="UniProtKB-KW"/>
</dbReference>
<dbReference type="GO" id="GO:0009279">
    <property type="term" value="C:cell outer membrane"/>
    <property type="evidence" value="ECO:0007669"/>
    <property type="project" value="UniProtKB-SubCell"/>
</dbReference>